<protein>
    <submittedName>
        <fullName evidence="1">Jg12897 protein</fullName>
    </submittedName>
</protein>
<gene>
    <name evidence="1" type="primary">jg12897</name>
    <name evidence="1" type="ORF">PAEG_LOCUS2009</name>
</gene>
<organism evidence="1 2">
    <name type="scientific">Pararge aegeria aegeria</name>
    <dbReference type="NCBI Taxonomy" id="348720"/>
    <lineage>
        <taxon>Eukaryota</taxon>
        <taxon>Metazoa</taxon>
        <taxon>Ecdysozoa</taxon>
        <taxon>Arthropoda</taxon>
        <taxon>Hexapoda</taxon>
        <taxon>Insecta</taxon>
        <taxon>Pterygota</taxon>
        <taxon>Neoptera</taxon>
        <taxon>Endopterygota</taxon>
        <taxon>Lepidoptera</taxon>
        <taxon>Glossata</taxon>
        <taxon>Ditrysia</taxon>
        <taxon>Papilionoidea</taxon>
        <taxon>Nymphalidae</taxon>
        <taxon>Satyrinae</taxon>
        <taxon>Satyrini</taxon>
        <taxon>Parargina</taxon>
        <taxon>Pararge</taxon>
    </lineage>
</organism>
<sequence length="134" mass="15031">WTVDAIRPHLELWPKRRHGPLTYRLVQVLTGHGCFGKYLHQIARREVTPECHECGAAEDTAQHTLVECAAWGPQRLTFFNHSGRRYFAAEKADVGAHPIHRKKGGLGGAGMHIFSHRKYRQENVGGGEKKGEGV</sequence>
<dbReference type="Proteomes" id="UP000838756">
    <property type="component" value="Unassembled WGS sequence"/>
</dbReference>
<dbReference type="AlphaFoldDB" id="A0A8S4QHD6"/>
<dbReference type="OrthoDB" id="415822at2759"/>
<keyword evidence="2" id="KW-1185">Reference proteome</keyword>
<comment type="caution">
    <text evidence="1">The sequence shown here is derived from an EMBL/GenBank/DDBJ whole genome shotgun (WGS) entry which is preliminary data.</text>
</comment>
<evidence type="ECO:0000313" key="1">
    <source>
        <dbReference type="EMBL" id="CAH2210097.1"/>
    </source>
</evidence>
<dbReference type="EMBL" id="CAKXAJ010006519">
    <property type="protein sequence ID" value="CAH2210097.1"/>
    <property type="molecule type" value="Genomic_DNA"/>
</dbReference>
<accession>A0A8S4QHD6</accession>
<reference evidence="1" key="1">
    <citation type="submission" date="2022-03" db="EMBL/GenBank/DDBJ databases">
        <authorList>
            <person name="Lindestad O."/>
        </authorList>
    </citation>
    <scope>NUCLEOTIDE SEQUENCE</scope>
</reference>
<name>A0A8S4QHD6_9NEOP</name>
<proteinExistence type="predicted"/>
<evidence type="ECO:0000313" key="2">
    <source>
        <dbReference type="Proteomes" id="UP000838756"/>
    </source>
</evidence>
<feature type="non-terminal residue" evidence="1">
    <location>
        <position position="1"/>
    </location>
</feature>